<dbReference type="EMBL" id="JAJFAZ020000034">
    <property type="protein sequence ID" value="KAI5311324.1"/>
    <property type="molecule type" value="Genomic_DNA"/>
</dbReference>
<reference evidence="1 2" key="1">
    <citation type="journal article" date="2022" name="G3 (Bethesda)">
        <title>Whole-genome sequence and methylome profiling of the almond [Prunus dulcis (Mill.) D.A. Webb] cultivar 'Nonpareil'.</title>
        <authorList>
            <person name="D'Amico-Willman K.M."/>
            <person name="Ouma W.Z."/>
            <person name="Meulia T."/>
            <person name="Sideli G.M."/>
            <person name="Gradziel T.M."/>
            <person name="Fresnedo-Ramirez J."/>
        </authorList>
    </citation>
    <scope>NUCLEOTIDE SEQUENCE [LARGE SCALE GENOMIC DNA]</scope>
    <source>
        <strain evidence="1">Clone GOH B32 T37-40</strain>
    </source>
</reference>
<accession>A0AAD4UQE1</accession>
<evidence type="ECO:0000313" key="2">
    <source>
        <dbReference type="Proteomes" id="UP001054821"/>
    </source>
</evidence>
<comment type="caution">
    <text evidence="1">The sequence shown here is derived from an EMBL/GenBank/DDBJ whole genome shotgun (WGS) entry which is preliminary data.</text>
</comment>
<dbReference type="Proteomes" id="UP001054821">
    <property type="component" value="Unassembled WGS sequence"/>
</dbReference>
<dbReference type="AlphaFoldDB" id="A0AAD4UQE1"/>
<organism evidence="1 2">
    <name type="scientific">Prunus dulcis</name>
    <name type="common">Almond</name>
    <name type="synonym">Amygdalus dulcis</name>
    <dbReference type="NCBI Taxonomy" id="3755"/>
    <lineage>
        <taxon>Eukaryota</taxon>
        <taxon>Viridiplantae</taxon>
        <taxon>Streptophyta</taxon>
        <taxon>Embryophyta</taxon>
        <taxon>Tracheophyta</taxon>
        <taxon>Spermatophyta</taxon>
        <taxon>Magnoliopsida</taxon>
        <taxon>eudicotyledons</taxon>
        <taxon>Gunneridae</taxon>
        <taxon>Pentapetalae</taxon>
        <taxon>rosids</taxon>
        <taxon>fabids</taxon>
        <taxon>Rosales</taxon>
        <taxon>Rosaceae</taxon>
        <taxon>Amygdaloideae</taxon>
        <taxon>Amygdaleae</taxon>
        <taxon>Prunus</taxon>
    </lineage>
</organism>
<proteinExistence type="predicted"/>
<name>A0AAD4UQE1_PRUDU</name>
<sequence>MRSIPLPRLQRRFGSDDFLWISYLPSMFFEHLLNDSSVMGALFETNNPCMEVQKCGPHQIVPYDEYNIIEELDDNGFKTGWFSIQDNVWRWEKLIPAYEEGGVRLPFWCNVWIRCRAFLAFLE</sequence>
<protein>
    <submittedName>
        <fullName evidence="1">Uncharacterized protein</fullName>
    </submittedName>
</protein>
<evidence type="ECO:0000313" key="1">
    <source>
        <dbReference type="EMBL" id="KAI5311324.1"/>
    </source>
</evidence>
<keyword evidence="2" id="KW-1185">Reference proteome</keyword>
<gene>
    <name evidence="1" type="ORF">L3X38_000036</name>
</gene>